<accession>A0ABT3IM24</accession>
<keyword evidence="2" id="KW-1185">Reference proteome</keyword>
<name>A0ABT3IM24_9BACT</name>
<comment type="caution">
    <text evidence="1">The sequence shown here is derived from an EMBL/GenBank/DDBJ whole genome shotgun (WGS) entry which is preliminary data.</text>
</comment>
<dbReference type="EMBL" id="JAPDNS010000001">
    <property type="protein sequence ID" value="MCW3485011.1"/>
    <property type="molecule type" value="Genomic_DNA"/>
</dbReference>
<reference evidence="1 2" key="1">
    <citation type="submission" date="2022-10" db="EMBL/GenBank/DDBJ databases">
        <title>Chitinophaga nivalis PC15 sp. nov., isolated from Pyeongchang county, South Korea.</title>
        <authorList>
            <person name="Trinh H.N."/>
        </authorList>
    </citation>
    <scope>NUCLEOTIDE SEQUENCE [LARGE SCALE GENOMIC DNA]</scope>
    <source>
        <strain evidence="1 2">PC14</strain>
    </source>
</reference>
<dbReference type="RefSeq" id="WP_264730969.1">
    <property type="nucleotide sequence ID" value="NZ_JAPDNR010000001.1"/>
</dbReference>
<proteinExistence type="predicted"/>
<gene>
    <name evidence="1" type="ORF">OL497_13965</name>
</gene>
<protein>
    <submittedName>
        <fullName evidence="1">Uncharacterized protein</fullName>
    </submittedName>
</protein>
<dbReference type="Proteomes" id="UP001207742">
    <property type="component" value="Unassembled WGS sequence"/>
</dbReference>
<sequence>MSWNGNYHFYLIFGARDASIQPWEKDTWLQTIQPLLDKILQASPSYRKTGLSTLQYVPKPNSVYSQVAKFGKLRWDLPSHEKWTLTATDGQRRFCQVEGWTPMRTVCATNDHAPDIYFSIWNERYYPTGKKVAFDCLCVIAVADQLSYHPREEVLLLSHALRAQKTVYRQRNWQGSEASPTAQWEFINCIQDTHVAGIYKPAGEDIHQLDVEDIVFTPYWEVVYSDQTPVVISGGS</sequence>
<evidence type="ECO:0000313" key="1">
    <source>
        <dbReference type="EMBL" id="MCW3485011.1"/>
    </source>
</evidence>
<organism evidence="1 2">
    <name type="scientific">Chitinophaga nivalis</name>
    <dbReference type="NCBI Taxonomy" id="2991709"/>
    <lineage>
        <taxon>Bacteria</taxon>
        <taxon>Pseudomonadati</taxon>
        <taxon>Bacteroidota</taxon>
        <taxon>Chitinophagia</taxon>
        <taxon>Chitinophagales</taxon>
        <taxon>Chitinophagaceae</taxon>
        <taxon>Chitinophaga</taxon>
    </lineage>
</organism>
<evidence type="ECO:0000313" key="2">
    <source>
        <dbReference type="Proteomes" id="UP001207742"/>
    </source>
</evidence>